<proteinExistence type="predicted"/>
<keyword evidence="5" id="KW-1185">Reference proteome</keyword>
<keyword evidence="1 4" id="KW-0238">DNA-binding</keyword>
<dbReference type="AlphaFoldDB" id="A0A1H2U488"/>
<dbReference type="SMART" id="SM00347">
    <property type="entry name" value="HTH_MARR"/>
    <property type="match status" value="1"/>
</dbReference>
<dbReference type="InterPro" id="IPR036388">
    <property type="entry name" value="WH-like_DNA-bd_sf"/>
</dbReference>
<accession>A0A1H2U488</accession>
<organism evidence="4 5">
    <name type="scientific">Alicyclobacillus hesperidum</name>
    <dbReference type="NCBI Taxonomy" id="89784"/>
    <lineage>
        <taxon>Bacteria</taxon>
        <taxon>Bacillati</taxon>
        <taxon>Bacillota</taxon>
        <taxon>Bacilli</taxon>
        <taxon>Bacillales</taxon>
        <taxon>Alicyclobacillaceae</taxon>
        <taxon>Alicyclobacillus</taxon>
    </lineage>
</organism>
<dbReference type="PRINTS" id="PR00598">
    <property type="entry name" value="HTHMARR"/>
</dbReference>
<reference evidence="5" key="2">
    <citation type="submission" date="2016-10" db="EMBL/GenBank/DDBJ databases">
        <authorList>
            <person name="Varghese N."/>
        </authorList>
    </citation>
    <scope>NUCLEOTIDE SEQUENCE [LARGE SCALE GENOMIC DNA]</scope>
    <source>
        <strain evidence="5">DSM 12489</strain>
    </source>
</reference>
<reference evidence="3" key="3">
    <citation type="submission" date="2023-02" db="EMBL/GenBank/DDBJ databases">
        <title>Proposal of a novel subspecies: Alicyclobacillus hesperidum subspecies aegle.</title>
        <authorList>
            <person name="Goto K."/>
            <person name="Fujii T."/>
            <person name="Yasui K."/>
            <person name="Mochida K."/>
            <person name="Kato-Tanaka Y."/>
            <person name="Morohoshi S."/>
            <person name="An S.Y."/>
            <person name="Kasai H."/>
            <person name="Yokota A."/>
        </authorList>
    </citation>
    <scope>NUCLEOTIDE SEQUENCE</scope>
    <source>
        <strain evidence="3">DSM 12766</strain>
    </source>
</reference>
<protein>
    <submittedName>
        <fullName evidence="4">DNA-binding transcriptional regulator, MarR family</fullName>
    </submittedName>
</protein>
<dbReference type="InterPro" id="IPR000835">
    <property type="entry name" value="HTH_MarR-typ"/>
</dbReference>
<dbReference type="PANTHER" id="PTHR33164">
    <property type="entry name" value="TRANSCRIPTIONAL REGULATOR, MARR FAMILY"/>
    <property type="match status" value="1"/>
</dbReference>
<dbReference type="PROSITE" id="PS50995">
    <property type="entry name" value="HTH_MARR_2"/>
    <property type="match status" value="1"/>
</dbReference>
<evidence type="ECO:0000256" key="1">
    <source>
        <dbReference type="ARBA" id="ARBA00023125"/>
    </source>
</evidence>
<evidence type="ECO:0000313" key="4">
    <source>
        <dbReference type="EMBL" id="SDW50995.1"/>
    </source>
</evidence>
<dbReference type="STRING" id="89784.SAMN04489725_10744"/>
<reference evidence="4" key="1">
    <citation type="submission" date="2016-10" db="EMBL/GenBank/DDBJ databases">
        <authorList>
            <person name="de Groot N.N."/>
        </authorList>
    </citation>
    <scope>NUCLEOTIDE SEQUENCE [LARGE SCALE GENOMIC DNA]</scope>
    <source>
        <strain evidence="4">DSM 12489</strain>
    </source>
</reference>
<gene>
    <name evidence="3" type="ORF">Heshes_17580</name>
    <name evidence="4" type="ORF">SAMN04489725_10744</name>
</gene>
<dbReference type="EMBL" id="FNOJ01000007">
    <property type="protein sequence ID" value="SDW50995.1"/>
    <property type="molecule type" value="Genomic_DNA"/>
</dbReference>
<dbReference type="PANTHER" id="PTHR33164:SF99">
    <property type="entry name" value="MARR FAMILY REGULATORY PROTEIN"/>
    <property type="match status" value="1"/>
</dbReference>
<dbReference type="GO" id="GO:0003700">
    <property type="term" value="F:DNA-binding transcription factor activity"/>
    <property type="evidence" value="ECO:0007669"/>
    <property type="project" value="InterPro"/>
</dbReference>
<evidence type="ECO:0000313" key="5">
    <source>
        <dbReference type="Proteomes" id="UP000182589"/>
    </source>
</evidence>
<dbReference type="RefSeq" id="WP_074692947.1">
    <property type="nucleotide sequence ID" value="NZ_BSRA01000009.1"/>
</dbReference>
<dbReference type="GO" id="GO:0006950">
    <property type="term" value="P:response to stress"/>
    <property type="evidence" value="ECO:0007669"/>
    <property type="project" value="TreeGrafter"/>
</dbReference>
<dbReference type="Proteomes" id="UP001157137">
    <property type="component" value="Unassembled WGS sequence"/>
</dbReference>
<dbReference type="GO" id="GO:0003677">
    <property type="term" value="F:DNA binding"/>
    <property type="evidence" value="ECO:0007669"/>
    <property type="project" value="UniProtKB-KW"/>
</dbReference>
<dbReference type="InterPro" id="IPR036390">
    <property type="entry name" value="WH_DNA-bd_sf"/>
</dbReference>
<dbReference type="Proteomes" id="UP000182589">
    <property type="component" value="Unassembled WGS sequence"/>
</dbReference>
<sequence>MAEDIDTLTERFDRSLSVLAHHFGPHLVNRMHVGLTAGQFFTLHVIQEEGRCKVSQLAEKMEVTPSAITVMLDRLESHGLVTRLRDQEDRRVVVIELTAAGEAKLKQVERVWRNLFRHCLGQLDAGELSACIGTLESLAQIAAKVDVDRIIQESAEGA</sequence>
<dbReference type="InterPro" id="IPR039422">
    <property type="entry name" value="MarR/SlyA-like"/>
</dbReference>
<evidence type="ECO:0000259" key="2">
    <source>
        <dbReference type="PROSITE" id="PS50995"/>
    </source>
</evidence>
<dbReference type="Gene3D" id="1.10.10.10">
    <property type="entry name" value="Winged helix-like DNA-binding domain superfamily/Winged helix DNA-binding domain"/>
    <property type="match status" value="1"/>
</dbReference>
<evidence type="ECO:0000313" key="3">
    <source>
        <dbReference type="EMBL" id="GLV14074.1"/>
    </source>
</evidence>
<dbReference type="SUPFAM" id="SSF46785">
    <property type="entry name" value="Winged helix' DNA-binding domain"/>
    <property type="match status" value="1"/>
</dbReference>
<feature type="domain" description="HTH marR-type" evidence="2">
    <location>
        <begin position="1"/>
        <end position="140"/>
    </location>
</feature>
<name>A0A1H2U488_9BACL</name>
<dbReference type="Pfam" id="PF01047">
    <property type="entry name" value="MarR"/>
    <property type="match status" value="1"/>
</dbReference>
<dbReference type="EMBL" id="BSRA01000009">
    <property type="protein sequence ID" value="GLV14074.1"/>
    <property type="molecule type" value="Genomic_DNA"/>
</dbReference>